<name>A0A943I5X1_9FIRM</name>
<accession>A0A943I5X1</accession>
<keyword evidence="1" id="KW-0472">Membrane</keyword>
<organism evidence="2 3">
    <name type="scientific">Acidaminococcus intestini</name>
    <dbReference type="NCBI Taxonomy" id="187327"/>
    <lineage>
        <taxon>Bacteria</taxon>
        <taxon>Bacillati</taxon>
        <taxon>Bacillota</taxon>
        <taxon>Negativicutes</taxon>
        <taxon>Acidaminococcales</taxon>
        <taxon>Acidaminococcaceae</taxon>
        <taxon>Acidaminococcus</taxon>
    </lineage>
</organism>
<evidence type="ECO:0000256" key="1">
    <source>
        <dbReference type="SAM" id="Phobius"/>
    </source>
</evidence>
<keyword evidence="1" id="KW-1133">Transmembrane helix</keyword>
<keyword evidence="1" id="KW-0812">Transmembrane</keyword>
<reference evidence="2" key="1">
    <citation type="submission" date="2021-02" db="EMBL/GenBank/DDBJ databases">
        <title>Infant gut strain persistence is associated with maternal origin, phylogeny, and functional potential including surface adhesion and iron acquisition.</title>
        <authorList>
            <person name="Lou Y.C."/>
        </authorList>
    </citation>
    <scope>NUCLEOTIDE SEQUENCE</scope>
    <source>
        <strain evidence="2">L3_106_000M1_dasL3_106_000M1_concoct_15</strain>
    </source>
</reference>
<dbReference type="EMBL" id="JAGZCZ010000008">
    <property type="protein sequence ID" value="MBS5520133.1"/>
    <property type="molecule type" value="Genomic_DNA"/>
</dbReference>
<gene>
    <name evidence="2" type="ORF">KHX13_07390</name>
</gene>
<feature type="transmembrane region" description="Helical" evidence="1">
    <location>
        <begin position="24"/>
        <end position="41"/>
    </location>
</feature>
<dbReference type="AlphaFoldDB" id="A0A943I5X1"/>
<dbReference type="Proteomes" id="UP000754226">
    <property type="component" value="Unassembled WGS sequence"/>
</dbReference>
<evidence type="ECO:0000313" key="2">
    <source>
        <dbReference type="EMBL" id="MBS5520133.1"/>
    </source>
</evidence>
<sequence>MERIVSDVIKIIKGSKNEIEMEKVLWTFLLNTIITMIALAFERIDDELLCPSKQKDIKCSARMYAPFKGSLAL</sequence>
<protein>
    <submittedName>
        <fullName evidence="2">Uncharacterized protein</fullName>
    </submittedName>
</protein>
<proteinExistence type="predicted"/>
<evidence type="ECO:0000313" key="3">
    <source>
        <dbReference type="Proteomes" id="UP000754226"/>
    </source>
</evidence>
<comment type="caution">
    <text evidence="2">The sequence shown here is derived from an EMBL/GenBank/DDBJ whole genome shotgun (WGS) entry which is preliminary data.</text>
</comment>